<accession>A0A075HVT1</accession>
<feature type="transmembrane region" description="Helical" evidence="1">
    <location>
        <begin position="103"/>
        <end position="121"/>
    </location>
</feature>
<sequence length="205" mass="22531">MKISGQIKFFIKACAIFSILSFGFSLIGLVPVSPFSDDSYVVGSPLIVSNPTPEHILGHVLFGMIAGAISLSLKYVFMAGGFALLVDADHLLQFFNVEMIARLVHSLPFAIIIAVIMLYIFGKKDYRLAAISFSAIISHIAYDVLFVGQIYPGSAGMFPLFSPFTLEIIKFQGLDWLYLEILAIAIVGIIAILDRKISIKNHIEK</sequence>
<organism evidence="2">
    <name type="scientific">uncultured marine thaumarchaeote KM3_87_E01</name>
    <dbReference type="NCBI Taxonomy" id="1456328"/>
    <lineage>
        <taxon>Archaea</taxon>
        <taxon>Nitrososphaerota</taxon>
        <taxon>environmental samples</taxon>
    </lineage>
</organism>
<keyword evidence="1" id="KW-0812">Transmembrane</keyword>
<feature type="transmembrane region" description="Helical" evidence="1">
    <location>
        <begin position="176"/>
        <end position="193"/>
    </location>
</feature>
<keyword evidence="1" id="KW-1133">Transmembrane helix</keyword>
<dbReference type="AlphaFoldDB" id="A0A075HVT1"/>
<dbReference type="EMBL" id="KF901144">
    <property type="protein sequence ID" value="AIF19680.1"/>
    <property type="molecule type" value="Genomic_DNA"/>
</dbReference>
<evidence type="ECO:0000256" key="1">
    <source>
        <dbReference type="SAM" id="Phobius"/>
    </source>
</evidence>
<keyword evidence="1" id="KW-0472">Membrane</keyword>
<feature type="transmembrane region" description="Helical" evidence="1">
    <location>
        <begin position="128"/>
        <end position="151"/>
    </location>
</feature>
<protein>
    <submittedName>
        <fullName evidence="2">Uncharacterized protein</fullName>
    </submittedName>
</protein>
<reference evidence="2" key="1">
    <citation type="journal article" date="2014" name="Genome Biol. Evol.">
        <title>Pangenome evidence for extensive interdomain horizontal transfer affecting lineage core and shell genes in uncultured planktonic thaumarchaeota and euryarchaeota.</title>
        <authorList>
            <person name="Deschamps P."/>
            <person name="Zivanovic Y."/>
            <person name="Moreira D."/>
            <person name="Rodriguez-Valera F."/>
            <person name="Lopez-Garcia P."/>
        </authorList>
    </citation>
    <scope>NUCLEOTIDE SEQUENCE</scope>
</reference>
<name>A0A075HVT1_9ARCH</name>
<feature type="transmembrane region" description="Helical" evidence="1">
    <location>
        <begin position="9"/>
        <end position="36"/>
    </location>
</feature>
<evidence type="ECO:0000313" key="2">
    <source>
        <dbReference type="EMBL" id="AIF19680.1"/>
    </source>
</evidence>
<proteinExistence type="predicted"/>